<dbReference type="InterPro" id="IPR011008">
    <property type="entry name" value="Dimeric_a/b-barrel"/>
</dbReference>
<keyword evidence="2" id="KW-0238">DNA-binding</keyword>
<dbReference type="GO" id="GO:0043565">
    <property type="term" value="F:sequence-specific DNA binding"/>
    <property type="evidence" value="ECO:0007669"/>
    <property type="project" value="InterPro"/>
</dbReference>
<dbReference type="OrthoDB" id="131500at2157"/>
<evidence type="ECO:0000259" key="4">
    <source>
        <dbReference type="PROSITE" id="PS50956"/>
    </source>
</evidence>
<dbReference type="EMBL" id="JWHL01000008">
    <property type="protein sequence ID" value="MBR1369128.1"/>
    <property type="molecule type" value="Genomic_DNA"/>
</dbReference>
<reference evidence="5" key="1">
    <citation type="submission" date="2014-12" db="EMBL/GenBank/DDBJ databases">
        <authorList>
            <person name="Huang H.-H."/>
            <person name="Chen S.-C."/>
            <person name="Lai M.-C."/>
        </authorList>
    </citation>
    <scope>NUCLEOTIDE SEQUENCE</scope>
    <source>
        <strain evidence="5">K1F9705b</strain>
    </source>
</reference>
<dbReference type="InterPro" id="IPR000485">
    <property type="entry name" value="AsnC-type_HTH_dom"/>
</dbReference>
<feature type="domain" description="HTH asnC-type" evidence="4">
    <location>
        <begin position="1"/>
        <end position="62"/>
    </location>
</feature>
<dbReference type="PANTHER" id="PTHR30154">
    <property type="entry name" value="LEUCINE-RESPONSIVE REGULATORY PROTEIN"/>
    <property type="match status" value="1"/>
</dbReference>
<dbReference type="SMART" id="SM00344">
    <property type="entry name" value="HTH_ASNC"/>
    <property type="match status" value="1"/>
</dbReference>
<sequence length="163" mass="18396">MDEKDREILRVLESDSRVGAEDLGTMLSLSPSEVQARIGTLEKAGVLRKYTAIIDWKKAGEDGVVALVELKVSPEREFGYDRIADRIARFPEVKSLRLVTGTYDFQVIVTGRTMQEIAEFVSGQIASLENIKETVTHIVMKTYKEHGCELQRSEGLERLPYSF</sequence>
<comment type="caution">
    <text evidence="5">The sequence shown here is derived from an EMBL/GenBank/DDBJ whole genome shotgun (WGS) entry which is preliminary data.</text>
</comment>
<gene>
    <name evidence="5" type="ORF">RJ53_06310</name>
</gene>
<dbReference type="InterPro" id="IPR019887">
    <property type="entry name" value="Tscrpt_reg_AsnC/Lrp_C"/>
</dbReference>
<dbReference type="Gene3D" id="1.10.10.10">
    <property type="entry name" value="Winged helix-like DNA-binding domain superfamily/Winged helix DNA-binding domain"/>
    <property type="match status" value="1"/>
</dbReference>
<dbReference type="Gene3D" id="3.30.70.920">
    <property type="match status" value="1"/>
</dbReference>
<dbReference type="AlphaFoldDB" id="A0A8J7W7V1"/>
<dbReference type="Pfam" id="PF01037">
    <property type="entry name" value="AsnC_trans_reg"/>
    <property type="match status" value="1"/>
</dbReference>
<dbReference type="Pfam" id="PF13404">
    <property type="entry name" value="HTH_AsnC-type"/>
    <property type="match status" value="1"/>
</dbReference>
<dbReference type="InterPro" id="IPR019888">
    <property type="entry name" value="Tscrpt_reg_AsnC-like"/>
</dbReference>
<dbReference type="SUPFAM" id="SSF54909">
    <property type="entry name" value="Dimeric alpha+beta barrel"/>
    <property type="match status" value="1"/>
</dbReference>
<evidence type="ECO:0000256" key="3">
    <source>
        <dbReference type="ARBA" id="ARBA00023163"/>
    </source>
</evidence>
<name>A0A8J7W7V1_9EURY</name>
<accession>A0A8J7W7V1</accession>
<dbReference type="RefSeq" id="WP_211530819.1">
    <property type="nucleotide sequence ID" value="NZ_JWHL01000008.1"/>
</dbReference>
<dbReference type="PRINTS" id="PR00033">
    <property type="entry name" value="HTHASNC"/>
</dbReference>
<keyword evidence="3" id="KW-0804">Transcription</keyword>
<keyword evidence="6" id="KW-1185">Reference proteome</keyword>
<evidence type="ECO:0000313" key="5">
    <source>
        <dbReference type="EMBL" id="MBR1369128.1"/>
    </source>
</evidence>
<dbReference type="GO" id="GO:0043200">
    <property type="term" value="P:response to amino acid"/>
    <property type="evidence" value="ECO:0007669"/>
    <property type="project" value="TreeGrafter"/>
</dbReference>
<dbReference type="InterPro" id="IPR036388">
    <property type="entry name" value="WH-like_DNA-bd_sf"/>
</dbReference>
<dbReference type="InterPro" id="IPR036390">
    <property type="entry name" value="WH_DNA-bd_sf"/>
</dbReference>
<evidence type="ECO:0000256" key="2">
    <source>
        <dbReference type="ARBA" id="ARBA00023125"/>
    </source>
</evidence>
<dbReference type="PROSITE" id="PS50956">
    <property type="entry name" value="HTH_ASNC_2"/>
    <property type="match status" value="1"/>
</dbReference>
<dbReference type="PANTHER" id="PTHR30154:SF34">
    <property type="entry name" value="TRANSCRIPTIONAL REGULATOR AZLB"/>
    <property type="match status" value="1"/>
</dbReference>
<proteinExistence type="predicted"/>
<dbReference type="GO" id="GO:0005829">
    <property type="term" value="C:cytosol"/>
    <property type="evidence" value="ECO:0007669"/>
    <property type="project" value="TreeGrafter"/>
</dbReference>
<dbReference type="SUPFAM" id="SSF46785">
    <property type="entry name" value="Winged helix' DNA-binding domain"/>
    <property type="match status" value="1"/>
</dbReference>
<keyword evidence="1" id="KW-0805">Transcription regulation</keyword>
<dbReference type="Proteomes" id="UP000730161">
    <property type="component" value="Unassembled WGS sequence"/>
</dbReference>
<protein>
    <submittedName>
        <fullName evidence="5">AsnC family transcriptional regulator</fullName>
    </submittedName>
</protein>
<evidence type="ECO:0000313" key="6">
    <source>
        <dbReference type="Proteomes" id="UP000730161"/>
    </source>
</evidence>
<evidence type="ECO:0000256" key="1">
    <source>
        <dbReference type="ARBA" id="ARBA00023015"/>
    </source>
</evidence>
<organism evidence="5 6">
    <name type="scientific">Methanocalculus chunghsingensis</name>
    <dbReference type="NCBI Taxonomy" id="156457"/>
    <lineage>
        <taxon>Archaea</taxon>
        <taxon>Methanobacteriati</taxon>
        <taxon>Methanobacteriota</taxon>
        <taxon>Stenosarchaea group</taxon>
        <taxon>Methanomicrobia</taxon>
        <taxon>Methanomicrobiales</taxon>
        <taxon>Methanocalculaceae</taxon>
        <taxon>Methanocalculus</taxon>
    </lineage>
</organism>